<evidence type="ECO:0000313" key="2">
    <source>
        <dbReference type="Proteomes" id="UP000253805"/>
    </source>
</evidence>
<proteinExistence type="predicted"/>
<sequence length="661" mass="73731">MPQESSDELIPAIVQKHTTSLEEAVANPDHLYNPSAAYNHESRDSDFYLFQWRLDPDNWGKQLTRSFHDDSSLLAFKEPREVILLEGKHDERELREALSKGIPFEGRTTSVFYIAYSNEGKRRSAVRCERRNFSFSDGRIRLRCTASNTKETVLSAPRVWLNDYDIIESPHALTSYRKVYAKLEELETDGSVLLRPLEYYAADYVKWFIREESIQVSRSDRRAISQIIDAAFLRPDALETYLEAGAPEEEVIGLRKAISSMVMEEDDQGRELFRKSLLENEEFYRECVEQVMRLSDSILEERNRELETSKADIENARSTLSDLNQSIEGLDSKKRSLEDDIERLASSLEQARSEQEAALGEIQSNIALRLGLKAVASQPVALHGPELLVTEGCLCDFVESDFDFEDVLAENLKKRGVTSVAGNPAVERGRLAVGVAAALAATKFIAIPQTVARQVADSLSVTVSGRSAKKVVVPADFRNVRSVLDAISGNEAVVIVDGIIDAANEGVLFALLSENVKPVVILPFVSHASASLIAKEAWGTMYLPNAESLSTYSCSTKGAKLQKMASRFMLPAVSADDALEEARDLSKELEQLDLAAEHCLLAAVVFRAIENLTDEELIERYVAQHLLMCSRCDESALETLAEWSEEDLGLIELSKKLGIHE</sequence>
<protein>
    <submittedName>
        <fullName evidence="1">Uncharacterized protein</fullName>
    </submittedName>
</protein>
<organism evidence="1 2">
    <name type="scientific">Adlercreutzia equolifaciens subsp. celatus</name>
    <dbReference type="NCBI Taxonomy" id="394340"/>
    <lineage>
        <taxon>Bacteria</taxon>
        <taxon>Bacillati</taxon>
        <taxon>Actinomycetota</taxon>
        <taxon>Coriobacteriia</taxon>
        <taxon>Eggerthellales</taxon>
        <taxon>Eggerthellaceae</taxon>
        <taxon>Adlercreutzia</taxon>
    </lineage>
</organism>
<dbReference type="Proteomes" id="UP000253805">
    <property type="component" value="Unassembled WGS sequence"/>
</dbReference>
<accession>A0A369NY98</accession>
<comment type="caution">
    <text evidence="1">The sequence shown here is derived from an EMBL/GenBank/DDBJ whole genome shotgun (WGS) entry which is preliminary data.</text>
</comment>
<evidence type="ECO:0000313" key="1">
    <source>
        <dbReference type="EMBL" id="RDC41471.1"/>
    </source>
</evidence>
<dbReference type="EMBL" id="PPUT01000041">
    <property type="protein sequence ID" value="RDC41471.1"/>
    <property type="molecule type" value="Genomic_DNA"/>
</dbReference>
<reference evidence="1 2" key="1">
    <citation type="journal article" date="2018" name="Elife">
        <title>Discovery and characterization of a prevalent human gut bacterial enzyme sufficient for the inactivation of a family of plant toxins.</title>
        <authorList>
            <person name="Koppel N."/>
            <person name="Bisanz J.E."/>
            <person name="Pandelia M.E."/>
            <person name="Turnbaugh P.J."/>
            <person name="Balskus E.P."/>
        </authorList>
    </citation>
    <scope>NUCLEOTIDE SEQUENCE [LARGE SCALE GENOMIC DNA]</scope>
    <source>
        <strain evidence="1 2">OB21 GAM 11</strain>
    </source>
</reference>
<name>A0A369NY98_9ACTN</name>
<dbReference type="AlphaFoldDB" id="A0A369NY98"/>
<gene>
    <name evidence="1" type="ORF">C1850_10995</name>
</gene>